<dbReference type="EMBL" id="MEZK01000005">
    <property type="protein sequence ID" value="OGD63749.1"/>
    <property type="molecule type" value="Genomic_DNA"/>
</dbReference>
<dbReference type="Pfam" id="PF04170">
    <property type="entry name" value="NlpE"/>
    <property type="match status" value="1"/>
</dbReference>
<dbReference type="InterPro" id="IPR007298">
    <property type="entry name" value="Cu-R_lipoprotein_NlpE"/>
</dbReference>
<keyword evidence="1" id="KW-0812">Transmembrane</keyword>
<dbReference type="Proteomes" id="UP000177006">
    <property type="component" value="Unassembled WGS sequence"/>
</dbReference>
<proteinExistence type="predicted"/>
<keyword evidence="1" id="KW-1133">Transmembrane helix</keyword>
<keyword evidence="1" id="KW-0472">Membrane</keyword>
<name>A0A1F5E8K6_9BACT</name>
<gene>
    <name evidence="2" type="ORF">A2160_03680</name>
</gene>
<sequence length="161" mass="18047">MKAKNNRVQIPSLYEVFAILLFVAFPFIGFYLGIRYQQEIYRFLIPPKDPVITVYSGKLACADCSGIEETITLSQGSQDIVGGTYTLKDVYLGKNISPYLSSGTWVTTQGTFNNPKAKVIKLNPKNSKPIYLLIVNDDTLKILDNNKREINSSSNQTLTKQ</sequence>
<evidence type="ECO:0000313" key="2">
    <source>
        <dbReference type="EMBL" id="OGD63749.1"/>
    </source>
</evidence>
<comment type="caution">
    <text evidence="2">The sequence shown here is derived from an EMBL/GenBank/DDBJ whole genome shotgun (WGS) entry which is preliminary data.</text>
</comment>
<protein>
    <submittedName>
        <fullName evidence="2">Uncharacterized protein</fullName>
    </submittedName>
</protein>
<dbReference type="AlphaFoldDB" id="A0A1F5E8K6"/>
<feature type="transmembrane region" description="Helical" evidence="1">
    <location>
        <begin position="12"/>
        <end position="34"/>
    </location>
</feature>
<evidence type="ECO:0000313" key="3">
    <source>
        <dbReference type="Proteomes" id="UP000177006"/>
    </source>
</evidence>
<reference evidence="2 3" key="1">
    <citation type="journal article" date="2016" name="Nat. Commun.">
        <title>Thousands of microbial genomes shed light on interconnected biogeochemical processes in an aquifer system.</title>
        <authorList>
            <person name="Anantharaman K."/>
            <person name="Brown C.T."/>
            <person name="Hug L.A."/>
            <person name="Sharon I."/>
            <person name="Castelle C.J."/>
            <person name="Probst A.J."/>
            <person name="Thomas B.C."/>
            <person name="Singh A."/>
            <person name="Wilkins M.J."/>
            <person name="Karaoz U."/>
            <person name="Brodie E.L."/>
            <person name="Williams K.H."/>
            <person name="Hubbard S.S."/>
            <person name="Banfield J.F."/>
        </authorList>
    </citation>
    <scope>NUCLEOTIDE SEQUENCE [LARGE SCALE GENOMIC DNA]</scope>
</reference>
<accession>A0A1F5E8K6</accession>
<organism evidence="2 3">
    <name type="scientific">Candidatus Beckwithbacteria bacterium RBG_13_42_9</name>
    <dbReference type="NCBI Taxonomy" id="1797457"/>
    <lineage>
        <taxon>Bacteria</taxon>
        <taxon>Candidatus Beckwithiibacteriota</taxon>
    </lineage>
</organism>
<dbReference type="STRING" id="1797457.A2160_03680"/>
<evidence type="ECO:0000256" key="1">
    <source>
        <dbReference type="SAM" id="Phobius"/>
    </source>
</evidence>
<dbReference type="Gene3D" id="2.40.128.640">
    <property type="match status" value="1"/>
</dbReference>